<proteinExistence type="predicted"/>
<evidence type="ECO:0000313" key="2">
    <source>
        <dbReference type="Proteomes" id="UP000406256"/>
    </source>
</evidence>
<dbReference type="EMBL" id="CABPSB010000012">
    <property type="protein sequence ID" value="VVE25489.1"/>
    <property type="molecule type" value="Genomic_DNA"/>
</dbReference>
<sequence>MALRVLIVAGVQADTETSVRGRFLLRAANCATASRMRGP</sequence>
<evidence type="ECO:0000313" key="1">
    <source>
        <dbReference type="EMBL" id="VVE25489.1"/>
    </source>
</evidence>
<accession>A0A5E4WNW6</accession>
<dbReference type="AlphaFoldDB" id="A0A5E4WNW6"/>
<gene>
    <name evidence="1" type="ORF">PAN31108_03355</name>
</gene>
<keyword evidence="2" id="KW-1185">Reference proteome</keyword>
<dbReference type="Proteomes" id="UP000406256">
    <property type="component" value="Unassembled WGS sequence"/>
</dbReference>
<name>A0A5E4WNW6_9BURK</name>
<reference evidence="1 2" key="1">
    <citation type="submission" date="2019-08" db="EMBL/GenBank/DDBJ databases">
        <authorList>
            <person name="Peeters C."/>
        </authorList>
    </citation>
    <scope>NUCLEOTIDE SEQUENCE [LARGE SCALE GENOMIC DNA]</scope>
    <source>
        <strain evidence="1 2">LMG 31108</strain>
    </source>
</reference>
<organism evidence="1 2">
    <name type="scientific">Pandoraea anhela</name>
    <dbReference type="NCBI Taxonomy" id="2508295"/>
    <lineage>
        <taxon>Bacteria</taxon>
        <taxon>Pseudomonadati</taxon>
        <taxon>Pseudomonadota</taxon>
        <taxon>Betaproteobacteria</taxon>
        <taxon>Burkholderiales</taxon>
        <taxon>Burkholderiaceae</taxon>
        <taxon>Pandoraea</taxon>
    </lineage>
</organism>
<protein>
    <submittedName>
        <fullName evidence="1">Uncharacterized protein</fullName>
    </submittedName>
</protein>